<dbReference type="GO" id="GO:0005694">
    <property type="term" value="C:chromosome"/>
    <property type="evidence" value="ECO:0007669"/>
    <property type="project" value="TreeGrafter"/>
</dbReference>
<evidence type="ECO:0000256" key="2">
    <source>
        <dbReference type="ARBA" id="ARBA00022801"/>
    </source>
</evidence>
<dbReference type="Proteomes" id="UP000553632">
    <property type="component" value="Unassembled WGS sequence"/>
</dbReference>
<evidence type="ECO:0000259" key="6">
    <source>
        <dbReference type="PROSITE" id="PS51192"/>
    </source>
</evidence>
<evidence type="ECO:0000313" key="8">
    <source>
        <dbReference type="Proteomes" id="UP000553632"/>
    </source>
</evidence>
<feature type="non-terminal residue" evidence="7">
    <location>
        <position position="1"/>
    </location>
</feature>
<evidence type="ECO:0000256" key="3">
    <source>
        <dbReference type="ARBA" id="ARBA00023125"/>
    </source>
</evidence>
<keyword evidence="8" id="KW-1185">Reference proteome</keyword>
<dbReference type="GO" id="GO:0003677">
    <property type="term" value="F:DNA binding"/>
    <property type="evidence" value="ECO:0007669"/>
    <property type="project" value="UniProtKB-KW"/>
</dbReference>
<proteinExistence type="inferred from homology"/>
<evidence type="ECO:0000313" key="7">
    <source>
        <dbReference type="EMBL" id="KAF4754393.1"/>
    </source>
</evidence>
<dbReference type="PANTHER" id="PTHR13710:SF153">
    <property type="entry name" value="RECQ-LIKE DNA HELICASE BLM"/>
    <property type="match status" value="1"/>
</dbReference>
<dbReference type="AlphaFoldDB" id="A0A7J6UB37"/>
<gene>
    <name evidence="7" type="ORF">FOZ63_021207</name>
</gene>
<dbReference type="GO" id="GO:0043138">
    <property type="term" value="F:3'-5' DNA helicase activity"/>
    <property type="evidence" value="ECO:0007669"/>
    <property type="project" value="TreeGrafter"/>
</dbReference>
<dbReference type="PANTHER" id="PTHR13710">
    <property type="entry name" value="DNA HELICASE RECQ FAMILY MEMBER"/>
    <property type="match status" value="1"/>
</dbReference>
<dbReference type="EMBL" id="JABANO010004917">
    <property type="protein sequence ID" value="KAF4754393.1"/>
    <property type="molecule type" value="Genomic_DNA"/>
</dbReference>
<dbReference type="InterPro" id="IPR014001">
    <property type="entry name" value="Helicase_ATP-bd"/>
</dbReference>
<reference evidence="7 8" key="1">
    <citation type="submission" date="2020-04" db="EMBL/GenBank/DDBJ databases">
        <title>Perkinsus olseni comparative genomics.</title>
        <authorList>
            <person name="Bogema D.R."/>
        </authorList>
    </citation>
    <scope>NUCLEOTIDE SEQUENCE [LARGE SCALE GENOMIC DNA]</scope>
    <source>
        <strain evidence="7 8">ATCC PRA-207</strain>
    </source>
</reference>
<comment type="similarity">
    <text evidence="1">Belongs to the helicase family. RecQ subfamily.</text>
</comment>
<name>A0A7J6UB37_PEROL</name>
<dbReference type="PROSITE" id="PS51192">
    <property type="entry name" value="HELICASE_ATP_BIND_1"/>
    <property type="match status" value="1"/>
</dbReference>
<evidence type="ECO:0000256" key="5">
    <source>
        <dbReference type="ARBA" id="ARBA00023242"/>
    </source>
</evidence>
<keyword evidence="5" id="KW-0539">Nucleus</keyword>
<evidence type="ECO:0000256" key="4">
    <source>
        <dbReference type="ARBA" id="ARBA00023235"/>
    </source>
</evidence>
<dbReference type="InterPro" id="IPR002464">
    <property type="entry name" value="DNA/RNA_helicase_DEAH_CS"/>
</dbReference>
<dbReference type="SUPFAM" id="SSF52540">
    <property type="entry name" value="P-loop containing nucleoside triphosphate hydrolases"/>
    <property type="match status" value="1"/>
</dbReference>
<dbReference type="GO" id="GO:0000724">
    <property type="term" value="P:double-strand break repair via homologous recombination"/>
    <property type="evidence" value="ECO:0007669"/>
    <property type="project" value="TreeGrafter"/>
</dbReference>
<sequence>RDVFLVMPTGGGKSLCYQIPALVNHEARRGGTTVVICPLVSLILDQETQLSQCGILCAGLTSSTAHTMPPAETFKKLFSAKLRVLFVTPERLSASKRLLDLLAGLYKNNLLHGFVVDEAHCVSQWGHDFREDYLQLANIR</sequence>
<dbReference type="CDD" id="cd17920">
    <property type="entry name" value="DEXHc_RecQ"/>
    <property type="match status" value="1"/>
</dbReference>
<organism evidence="7 8">
    <name type="scientific">Perkinsus olseni</name>
    <name type="common">Perkinsus atlanticus</name>
    <dbReference type="NCBI Taxonomy" id="32597"/>
    <lineage>
        <taxon>Eukaryota</taxon>
        <taxon>Sar</taxon>
        <taxon>Alveolata</taxon>
        <taxon>Perkinsozoa</taxon>
        <taxon>Perkinsea</taxon>
        <taxon>Perkinsida</taxon>
        <taxon>Perkinsidae</taxon>
        <taxon>Perkinsus</taxon>
    </lineage>
</organism>
<keyword evidence="4" id="KW-0413">Isomerase</keyword>
<dbReference type="GO" id="GO:0005524">
    <property type="term" value="F:ATP binding"/>
    <property type="evidence" value="ECO:0007669"/>
    <property type="project" value="InterPro"/>
</dbReference>
<dbReference type="GO" id="GO:0009378">
    <property type="term" value="F:four-way junction helicase activity"/>
    <property type="evidence" value="ECO:0007669"/>
    <property type="project" value="TreeGrafter"/>
</dbReference>
<feature type="domain" description="Helicase ATP-binding" evidence="6">
    <location>
        <begin position="1"/>
        <end position="140"/>
    </location>
</feature>
<dbReference type="Gene3D" id="3.40.50.300">
    <property type="entry name" value="P-loop containing nucleotide triphosphate hydrolases"/>
    <property type="match status" value="1"/>
</dbReference>
<keyword evidence="2" id="KW-0378">Hydrolase</keyword>
<dbReference type="GO" id="GO:0005737">
    <property type="term" value="C:cytoplasm"/>
    <property type="evidence" value="ECO:0007669"/>
    <property type="project" value="TreeGrafter"/>
</dbReference>
<accession>A0A7J6UB37</accession>
<evidence type="ECO:0000256" key="1">
    <source>
        <dbReference type="ARBA" id="ARBA00005446"/>
    </source>
</evidence>
<dbReference type="InterPro" id="IPR011545">
    <property type="entry name" value="DEAD/DEAH_box_helicase_dom"/>
</dbReference>
<feature type="non-terminal residue" evidence="7">
    <location>
        <position position="140"/>
    </location>
</feature>
<dbReference type="InterPro" id="IPR027417">
    <property type="entry name" value="P-loop_NTPase"/>
</dbReference>
<keyword evidence="3" id="KW-0238">DNA-binding</keyword>
<comment type="caution">
    <text evidence="7">The sequence shown here is derived from an EMBL/GenBank/DDBJ whole genome shotgun (WGS) entry which is preliminary data.</text>
</comment>
<dbReference type="GO" id="GO:0005634">
    <property type="term" value="C:nucleus"/>
    <property type="evidence" value="ECO:0007669"/>
    <property type="project" value="TreeGrafter"/>
</dbReference>
<dbReference type="PROSITE" id="PS00690">
    <property type="entry name" value="DEAH_ATP_HELICASE"/>
    <property type="match status" value="1"/>
</dbReference>
<protein>
    <recommendedName>
        <fullName evidence="6">Helicase ATP-binding domain-containing protein</fullName>
    </recommendedName>
</protein>
<dbReference type="GO" id="GO:0016787">
    <property type="term" value="F:hydrolase activity"/>
    <property type="evidence" value="ECO:0007669"/>
    <property type="project" value="UniProtKB-KW"/>
</dbReference>
<dbReference type="Pfam" id="PF00270">
    <property type="entry name" value="DEAD"/>
    <property type="match status" value="1"/>
</dbReference>